<dbReference type="InterPro" id="IPR005702">
    <property type="entry name" value="Wzc-like_C"/>
</dbReference>
<evidence type="ECO:0000256" key="14">
    <source>
        <dbReference type="ARBA" id="ARBA00023137"/>
    </source>
</evidence>
<dbReference type="GO" id="GO:0005886">
    <property type="term" value="C:plasma membrane"/>
    <property type="evidence" value="ECO:0007669"/>
    <property type="project" value="UniProtKB-SubCell"/>
</dbReference>
<keyword evidence="12 17" id="KW-1133">Transmembrane helix</keyword>
<evidence type="ECO:0000256" key="15">
    <source>
        <dbReference type="ARBA" id="ARBA00051245"/>
    </source>
</evidence>
<dbReference type="InterPro" id="IPR050445">
    <property type="entry name" value="Bact_polysacc_biosynth/exp"/>
</dbReference>
<evidence type="ECO:0000313" key="21">
    <source>
        <dbReference type="EMBL" id="VFJ60795.1"/>
    </source>
</evidence>
<evidence type="ECO:0000256" key="17">
    <source>
        <dbReference type="SAM" id="Phobius"/>
    </source>
</evidence>
<comment type="similarity">
    <text evidence="2">Belongs to the CpsD/CapB family.</text>
</comment>
<keyword evidence="16" id="KW-0175">Coiled coil</keyword>
<evidence type="ECO:0000313" key="22">
    <source>
        <dbReference type="EMBL" id="VFJ61556.1"/>
    </source>
</evidence>
<keyword evidence="7" id="KW-0808">Transferase</keyword>
<evidence type="ECO:0000259" key="20">
    <source>
        <dbReference type="Pfam" id="PF13807"/>
    </source>
</evidence>
<reference evidence="21" key="1">
    <citation type="submission" date="2019-02" db="EMBL/GenBank/DDBJ databases">
        <authorList>
            <person name="Gruber-Vodicka R. H."/>
            <person name="Seah K. B. B."/>
        </authorList>
    </citation>
    <scope>NUCLEOTIDE SEQUENCE</scope>
    <source>
        <strain evidence="22">BECK_BZ163</strain>
        <strain evidence="23">BECK_BZ164</strain>
        <strain evidence="21">BECK_BZ165</strain>
    </source>
</reference>
<keyword evidence="8 17" id="KW-0812">Transmembrane</keyword>
<evidence type="ECO:0000256" key="9">
    <source>
        <dbReference type="ARBA" id="ARBA00022741"/>
    </source>
</evidence>
<feature type="transmembrane region" description="Helical" evidence="17">
    <location>
        <begin position="63"/>
        <end position="82"/>
    </location>
</feature>
<accession>A0A450T2P7</accession>
<protein>
    <recommendedName>
        <fullName evidence="4">non-specific protein-tyrosine kinase</fullName>
        <ecNumber evidence="4">2.7.10.2</ecNumber>
    </recommendedName>
</protein>
<evidence type="ECO:0000256" key="13">
    <source>
        <dbReference type="ARBA" id="ARBA00023136"/>
    </source>
</evidence>
<evidence type="ECO:0000256" key="6">
    <source>
        <dbReference type="ARBA" id="ARBA00022519"/>
    </source>
</evidence>
<evidence type="ECO:0000256" key="4">
    <source>
        <dbReference type="ARBA" id="ARBA00011903"/>
    </source>
</evidence>
<evidence type="ECO:0000256" key="5">
    <source>
        <dbReference type="ARBA" id="ARBA00022475"/>
    </source>
</evidence>
<dbReference type="InterPro" id="IPR032807">
    <property type="entry name" value="GNVR"/>
</dbReference>
<evidence type="ECO:0000256" key="16">
    <source>
        <dbReference type="SAM" id="Coils"/>
    </source>
</evidence>
<dbReference type="PANTHER" id="PTHR32309">
    <property type="entry name" value="TYROSINE-PROTEIN KINASE"/>
    <property type="match status" value="1"/>
</dbReference>
<sequence length="760" mass="85939">MHQPTPDNQPVDRVPDLMQHEYFPQPRQQSPHYDTVEPQWYERDDEDTIDLREYWQILVRRRWTVFSVLVLAFVGGLLVHFLTTPIFRATLLLQIEPEISKLLKYENILATDDESDFYETQYRLLRSRTLARRVMEELNLTNSENFLPLSEQSFFGSIRESITNTITGDRRSRVGKNPISEEIIQRNLTIQPVRRSRLVRIHYDGPNPREAALIVNAVAENYIDTTLERRFGASSYAKAFLDERIQQVRRDLEDSERRLVAYAREREIVSPDNKMATLAERLKEASGQFRAAETRRIEVQAKYDAMRAGSSSAHEEILNNPIIQSLKTRKQELQAEYDKNLRILKPGYPKMGQMRQQITDIEREISDESRNILESVEKDLMAYTAQEAGFRARVAEIKEEMLSLQDRSTDYRTLKREVETNHQLYERLLQRMKEIDVIAGVGSNNISVVDPAEIPTHPYKPSLSRNLTLALVFGLLGGGVLAFLFEKLDDTLKTGEELERHLGLPLLGVILDVRHEESLDGEEVALLMHRAPNSILAEAYRSIRTGLLFSTPNGAPKILHFTSSVPIEGKTTSSVSVATAFVQAGKVVLLVDADLRNPSLHKIFEIDHGEHGLSSYLTGDLKPQEITYSTEIAQLFVIPAGPSPPNPVELLSSSKMLSLLDVAIERFDYIIVDGPPVVGLADALVLSNLAHATVFVVASGIPRLSVVDGSIKRLRSAKATLIGGILTKVDQDSSRYSYYGYSYSYSYGTKTVQALDKPSV</sequence>
<keyword evidence="5" id="KW-1003">Cell membrane</keyword>
<dbReference type="Pfam" id="PF02706">
    <property type="entry name" value="Wzz"/>
    <property type="match status" value="1"/>
</dbReference>
<dbReference type="InterPro" id="IPR025669">
    <property type="entry name" value="AAA_dom"/>
</dbReference>
<dbReference type="GO" id="GO:0042802">
    <property type="term" value="F:identical protein binding"/>
    <property type="evidence" value="ECO:0007669"/>
    <property type="project" value="UniProtKB-ARBA"/>
</dbReference>
<comment type="similarity">
    <text evidence="3">Belongs to the etk/wzc family.</text>
</comment>
<evidence type="ECO:0000259" key="18">
    <source>
        <dbReference type="Pfam" id="PF02706"/>
    </source>
</evidence>
<feature type="domain" description="Polysaccharide chain length determinant N-terminal" evidence="18">
    <location>
        <begin position="47"/>
        <end position="138"/>
    </location>
</feature>
<feature type="coiled-coil region" evidence="16">
    <location>
        <begin position="323"/>
        <end position="371"/>
    </location>
</feature>
<evidence type="ECO:0000256" key="2">
    <source>
        <dbReference type="ARBA" id="ARBA00007316"/>
    </source>
</evidence>
<feature type="coiled-coil region" evidence="16">
    <location>
        <begin position="238"/>
        <end position="295"/>
    </location>
</feature>
<gene>
    <name evidence="22" type="ORF">BECKFM1743A_GA0114220_102872</name>
    <name evidence="23" type="ORF">BECKFM1743B_GA0114221_102793</name>
    <name evidence="21" type="ORF">BECKFM1743C_GA0114222_102802</name>
</gene>
<keyword evidence="10" id="KW-0418">Kinase</keyword>
<keyword evidence="6" id="KW-0997">Cell inner membrane</keyword>
<evidence type="ECO:0000259" key="19">
    <source>
        <dbReference type="Pfam" id="PF13614"/>
    </source>
</evidence>
<evidence type="ECO:0000256" key="3">
    <source>
        <dbReference type="ARBA" id="ARBA00008883"/>
    </source>
</evidence>
<keyword evidence="9" id="KW-0547">Nucleotide-binding</keyword>
<dbReference type="Pfam" id="PF13807">
    <property type="entry name" value="GNVR"/>
    <property type="match status" value="1"/>
</dbReference>
<dbReference type="InterPro" id="IPR027417">
    <property type="entry name" value="P-loop_NTPase"/>
</dbReference>
<name>A0A450T2P7_9GAMM</name>
<organism evidence="21">
    <name type="scientific">Candidatus Kentrum sp. FM</name>
    <dbReference type="NCBI Taxonomy" id="2126340"/>
    <lineage>
        <taxon>Bacteria</taxon>
        <taxon>Pseudomonadati</taxon>
        <taxon>Pseudomonadota</taxon>
        <taxon>Gammaproteobacteria</taxon>
        <taxon>Candidatus Kentrum</taxon>
    </lineage>
</organism>
<keyword evidence="13 17" id="KW-0472">Membrane</keyword>
<dbReference type="FunFam" id="3.40.50.300:FF:000527">
    <property type="entry name" value="Tyrosine-protein kinase etk"/>
    <property type="match status" value="1"/>
</dbReference>
<evidence type="ECO:0000256" key="8">
    <source>
        <dbReference type="ARBA" id="ARBA00022692"/>
    </source>
</evidence>
<dbReference type="GO" id="GO:0005524">
    <property type="term" value="F:ATP binding"/>
    <property type="evidence" value="ECO:0007669"/>
    <property type="project" value="UniProtKB-KW"/>
</dbReference>
<dbReference type="GO" id="GO:0004715">
    <property type="term" value="F:non-membrane spanning protein tyrosine kinase activity"/>
    <property type="evidence" value="ECO:0007669"/>
    <property type="project" value="UniProtKB-EC"/>
</dbReference>
<dbReference type="NCBIfam" id="TIGR01007">
    <property type="entry name" value="eps_fam"/>
    <property type="match status" value="1"/>
</dbReference>
<dbReference type="InterPro" id="IPR003856">
    <property type="entry name" value="LPS_length_determ_N"/>
</dbReference>
<proteinExistence type="inferred from homology"/>
<feature type="domain" description="AAA" evidence="19">
    <location>
        <begin position="569"/>
        <end position="685"/>
    </location>
</feature>
<dbReference type="CDD" id="cd05387">
    <property type="entry name" value="BY-kinase"/>
    <property type="match status" value="1"/>
</dbReference>
<dbReference type="EMBL" id="CAADFA010000280">
    <property type="protein sequence ID" value="VFJ60795.1"/>
    <property type="molecule type" value="Genomic_DNA"/>
</dbReference>
<dbReference type="EC" id="2.7.10.2" evidence="4"/>
<dbReference type="PANTHER" id="PTHR32309:SF13">
    <property type="entry name" value="FERRIC ENTEROBACTIN TRANSPORT PROTEIN FEPE"/>
    <property type="match status" value="1"/>
</dbReference>
<dbReference type="EMBL" id="CAADFL010000279">
    <property type="protein sequence ID" value="VFK13409.1"/>
    <property type="molecule type" value="Genomic_DNA"/>
</dbReference>
<evidence type="ECO:0000256" key="11">
    <source>
        <dbReference type="ARBA" id="ARBA00022840"/>
    </source>
</evidence>
<keyword evidence="14" id="KW-0829">Tyrosine-protein kinase</keyword>
<keyword evidence="11" id="KW-0067">ATP-binding</keyword>
<dbReference type="EMBL" id="CAADEZ010000287">
    <property type="protein sequence ID" value="VFJ61556.1"/>
    <property type="molecule type" value="Genomic_DNA"/>
</dbReference>
<comment type="subcellular location">
    <subcellularLocation>
        <location evidence="1">Cell inner membrane</location>
        <topology evidence="1">Multi-pass membrane protein</topology>
    </subcellularLocation>
</comment>
<evidence type="ECO:0000313" key="23">
    <source>
        <dbReference type="EMBL" id="VFK13409.1"/>
    </source>
</evidence>
<dbReference type="SUPFAM" id="SSF52540">
    <property type="entry name" value="P-loop containing nucleoside triphosphate hydrolases"/>
    <property type="match status" value="1"/>
</dbReference>
<dbReference type="Pfam" id="PF13614">
    <property type="entry name" value="AAA_31"/>
    <property type="match status" value="1"/>
</dbReference>
<evidence type="ECO:0000256" key="12">
    <source>
        <dbReference type="ARBA" id="ARBA00022989"/>
    </source>
</evidence>
<dbReference type="Gene3D" id="3.40.50.300">
    <property type="entry name" value="P-loop containing nucleotide triphosphate hydrolases"/>
    <property type="match status" value="1"/>
</dbReference>
<evidence type="ECO:0000256" key="10">
    <source>
        <dbReference type="ARBA" id="ARBA00022777"/>
    </source>
</evidence>
<evidence type="ECO:0000256" key="7">
    <source>
        <dbReference type="ARBA" id="ARBA00022679"/>
    </source>
</evidence>
<feature type="domain" description="Tyrosine-protein kinase G-rich" evidence="20">
    <location>
        <begin position="414"/>
        <end position="484"/>
    </location>
</feature>
<comment type="catalytic activity">
    <reaction evidence="15">
        <text>L-tyrosyl-[protein] + ATP = O-phospho-L-tyrosyl-[protein] + ADP + H(+)</text>
        <dbReference type="Rhea" id="RHEA:10596"/>
        <dbReference type="Rhea" id="RHEA-COMP:10136"/>
        <dbReference type="Rhea" id="RHEA-COMP:20101"/>
        <dbReference type="ChEBI" id="CHEBI:15378"/>
        <dbReference type="ChEBI" id="CHEBI:30616"/>
        <dbReference type="ChEBI" id="CHEBI:46858"/>
        <dbReference type="ChEBI" id="CHEBI:61978"/>
        <dbReference type="ChEBI" id="CHEBI:456216"/>
        <dbReference type="EC" id="2.7.10.2"/>
    </reaction>
</comment>
<evidence type="ECO:0000256" key="1">
    <source>
        <dbReference type="ARBA" id="ARBA00004429"/>
    </source>
</evidence>
<dbReference type="AlphaFoldDB" id="A0A450T2P7"/>